<dbReference type="AlphaFoldDB" id="A0A1B0FDB9"/>
<name>A0A1B0FDB9_GLOMM</name>
<evidence type="ECO:0000313" key="2">
    <source>
        <dbReference type="Proteomes" id="UP000092444"/>
    </source>
</evidence>
<evidence type="ECO:0000313" key="1">
    <source>
        <dbReference type="EnsemblMetazoa" id="GMOY001581-PA"/>
    </source>
</evidence>
<dbReference type="Proteomes" id="UP000092444">
    <property type="component" value="Unassembled WGS sequence"/>
</dbReference>
<accession>A0A1B0FDB9</accession>
<sequence length="83" mass="9704">MLKNVAKLRFGIAHISVCTGVKETFTLYIHVICCIQINHSFILHFTIYFFFLTLRYSILQFLTLITFGHFDPRATPNGFTRMN</sequence>
<organism evidence="1 2">
    <name type="scientific">Glossina morsitans morsitans</name>
    <name type="common">Savannah tsetse fly</name>
    <dbReference type="NCBI Taxonomy" id="37546"/>
    <lineage>
        <taxon>Eukaryota</taxon>
        <taxon>Metazoa</taxon>
        <taxon>Ecdysozoa</taxon>
        <taxon>Arthropoda</taxon>
        <taxon>Hexapoda</taxon>
        <taxon>Insecta</taxon>
        <taxon>Pterygota</taxon>
        <taxon>Neoptera</taxon>
        <taxon>Endopterygota</taxon>
        <taxon>Diptera</taxon>
        <taxon>Brachycera</taxon>
        <taxon>Muscomorpha</taxon>
        <taxon>Hippoboscoidea</taxon>
        <taxon>Glossinidae</taxon>
        <taxon>Glossina</taxon>
    </lineage>
</organism>
<dbReference type="EnsemblMetazoa" id="GMOY001581-RA">
    <property type="protein sequence ID" value="GMOY001581-PA"/>
    <property type="gene ID" value="GMOY001581"/>
</dbReference>
<reference evidence="1" key="1">
    <citation type="submission" date="2020-05" db="UniProtKB">
        <authorList>
            <consortium name="EnsemblMetazoa"/>
        </authorList>
    </citation>
    <scope>IDENTIFICATION</scope>
    <source>
        <strain evidence="1">Yale</strain>
    </source>
</reference>
<protein>
    <submittedName>
        <fullName evidence="1">Uncharacterized protein</fullName>
    </submittedName>
</protein>
<dbReference type="EMBL" id="CCAG010017230">
    <property type="status" value="NOT_ANNOTATED_CDS"/>
    <property type="molecule type" value="Genomic_DNA"/>
</dbReference>
<keyword evidence="2" id="KW-1185">Reference proteome</keyword>
<dbReference type="VEuPathDB" id="VectorBase:GMOY001581"/>
<proteinExistence type="predicted"/>